<keyword evidence="3" id="KW-1185">Reference proteome</keyword>
<sequence>MVHDNVAESFSPSFPSFVFSSPSHFFSKPTNRKNQKNPKKKKNSSLSLFSVSLSVGESAGIARRRE</sequence>
<proteinExistence type="predicted"/>
<dbReference type="EMBL" id="GL348720">
    <property type="protein sequence ID" value="EFH42723.1"/>
    <property type="molecule type" value="Genomic_DNA"/>
</dbReference>
<name>D7MKP5_ARALL</name>
<dbReference type="AlphaFoldDB" id="D7MKP5"/>
<gene>
    <name evidence="2" type="ORF">ARALYDRAFT_685881</name>
</gene>
<feature type="region of interest" description="Disordered" evidence="1">
    <location>
        <begin position="1"/>
        <end position="45"/>
    </location>
</feature>
<feature type="compositionally biased region" description="Low complexity" evidence="1">
    <location>
        <begin position="9"/>
        <end position="27"/>
    </location>
</feature>
<protein>
    <submittedName>
        <fullName evidence="2">Predicted protein</fullName>
    </submittedName>
</protein>
<evidence type="ECO:0000313" key="2">
    <source>
        <dbReference type="EMBL" id="EFH42723.1"/>
    </source>
</evidence>
<feature type="compositionally biased region" description="Basic residues" evidence="1">
    <location>
        <begin position="30"/>
        <end position="43"/>
    </location>
</feature>
<organism evidence="3">
    <name type="scientific">Arabidopsis lyrata subsp. lyrata</name>
    <name type="common">Lyre-leaved rock-cress</name>
    <dbReference type="NCBI Taxonomy" id="81972"/>
    <lineage>
        <taxon>Eukaryota</taxon>
        <taxon>Viridiplantae</taxon>
        <taxon>Streptophyta</taxon>
        <taxon>Embryophyta</taxon>
        <taxon>Tracheophyta</taxon>
        <taxon>Spermatophyta</taxon>
        <taxon>Magnoliopsida</taxon>
        <taxon>eudicotyledons</taxon>
        <taxon>Gunneridae</taxon>
        <taxon>Pentapetalae</taxon>
        <taxon>rosids</taxon>
        <taxon>malvids</taxon>
        <taxon>Brassicales</taxon>
        <taxon>Brassicaceae</taxon>
        <taxon>Camelineae</taxon>
        <taxon>Arabidopsis</taxon>
    </lineage>
</organism>
<evidence type="ECO:0000313" key="3">
    <source>
        <dbReference type="Proteomes" id="UP000008694"/>
    </source>
</evidence>
<dbReference type="Gramene" id="Al_scaffold_0008_2701">
    <property type="protein sequence ID" value="Al_scaffold_0008_2701"/>
    <property type="gene ID" value="Al_scaffold_0008_2701"/>
</dbReference>
<dbReference type="Proteomes" id="UP000008694">
    <property type="component" value="Unassembled WGS sequence"/>
</dbReference>
<evidence type="ECO:0000256" key="1">
    <source>
        <dbReference type="SAM" id="MobiDB-lite"/>
    </source>
</evidence>
<reference evidence="3" key="1">
    <citation type="journal article" date="2011" name="Nat. Genet.">
        <title>The Arabidopsis lyrata genome sequence and the basis of rapid genome size change.</title>
        <authorList>
            <person name="Hu T.T."/>
            <person name="Pattyn P."/>
            <person name="Bakker E.G."/>
            <person name="Cao J."/>
            <person name="Cheng J.-F."/>
            <person name="Clark R.M."/>
            <person name="Fahlgren N."/>
            <person name="Fawcett J.A."/>
            <person name="Grimwood J."/>
            <person name="Gundlach H."/>
            <person name="Haberer G."/>
            <person name="Hollister J.D."/>
            <person name="Ossowski S."/>
            <person name="Ottilar R.P."/>
            <person name="Salamov A.A."/>
            <person name="Schneeberger K."/>
            <person name="Spannagl M."/>
            <person name="Wang X."/>
            <person name="Yang L."/>
            <person name="Nasrallah M.E."/>
            <person name="Bergelson J."/>
            <person name="Carrington J.C."/>
            <person name="Gaut B.S."/>
            <person name="Schmutz J."/>
            <person name="Mayer K.F.X."/>
            <person name="Van de Peer Y."/>
            <person name="Grigoriev I.V."/>
            <person name="Nordborg M."/>
            <person name="Weigel D."/>
            <person name="Guo Y.-L."/>
        </authorList>
    </citation>
    <scope>NUCLEOTIDE SEQUENCE [LARGE SCALE GENOMIC DNA]</scope>
    <source>
        <strain evidence="3">cv. MN47</strain>
    </source>
</reference>
<accession>D7MKP5</accession>
<dbReference type="HOGENOM" id="CLU_2834617_0_0_1"/>